<evidence type="ECO:0000313" key="2">
    <source>
        <dbReference type="EMBL" id="TXJ21583.1"/>
    </source>
</evidence>
<dbReference type="Gene3D" id="3.30.200.20">
    <property type="entry name" value="Phosphorylase Kinase, domain 1"/>
    <property type="match status" value="1"/>
</dbReference>
<dbReference type="SUPFAM" id="SSF53448">
    <property type="entry name" value="Nucleotide-diphospho-sugar transferases"/>
    <property type="match status" value="1"/>
</dbReference>
<dbReference type="Gene3D" id="3.90.550.10">
    <property type="entry name" value="Spore Coat Polysaccharide Biosynthesis Protein SpsA, Chain A"/>
    <property type="match status" value="1"/>
</dbReference>
<dbReference type="Pfam" id="PF01633">
    <property type="entry name" value="Choline_kinase"/>
    <property type="match status" value="1"/>
</dbReference>
<dbReference type="RefSeq" id="WP_147739496.1">
    <property type="nucleotide sequence ID" value="NZ_SAXU01000001.1"/>
</dbReference>
<reference evidence="2 3" key="1">
    <citation type="journal article" date="1992" name="Lakartidningen">
        <title>[Penicillin V and not amoxicillin is the first choice preparation in acute otitis].</title>
        <authorList>
            <person name="Kamme C."/>
            <person name="Lundgren K."/>
            <person name="Prellner K."/>
        </authorList>
    </citation>
    <scope>NUCLEOTIDE SEQUENCE [LARGE SCALE GENOMIC DNA]</scope>
    <source>
        <strain evidence="2 3">513A</strain>
    </source>
</reference>
<dbReference type="PANTHER" id="PTHR22603">
    <property type="entry name" value="CHOLINE/ETHANOALAMINE KINASE"/>
    <property type="match status" value="1"/>
</dbReference>
<dbReference type="InterPro" id="IPR005835">
    <property type="entry name" value="NTP_transferase_dom"/>
</dbReference>
<protein>
    <recommendedName>
        <fullName evidence="1">Nucleotidyl transferase domain-containing protein</fullName>
    </recommendedName>
</protein>
<dbReference type="PANTHER" id="PTHR22603:SF66">
    <property type="entry name" value="ETHANOLAMINE KINASE"/>
    <property type="match status" value="1"/>
</dbReference>
<dbReference type="CDD" id="cd05151">
    <property type="entry name" value="ChoK-like"/>
    <property type="match status" value="1"/>
</dbReference>
<dbReference type="GO" id="GO:0005737">
    <property type="term" value="C:cytoplasm"/>
    <property type="evidence" value="ECO:0007669"/>
    <property type="project" value="TreeGrafter"/>
</dbReference>
<dbReference type="Proteomes" id="UP000324638">
    <property type="component" value="Unassembled WGS sequence"/>
</dbReference>
<organism evidence="2 3">
    <name type="scientific">Brachyspira aalborgi</name>
    <dbReference type="NCBI Taxonomy" id="29522"/>
    <lineage>
        <taxon>Bacteria</taxon>
        <taxon>Pseudomonadati</taxon>
        <taxon>Spirochaetota</taxon>
        <taxon>Spirochaetia</taxon>
        <taxon>Brachyspirales</taxon>
        <taxon>Brachyspiraceae</taxon>
        <taxon>Brachyspira</taxon>
    </lineage>
</organism>
<dbReference type="GO" id="GO:0004305">
    <property type="term" value="F:ethanolamine kinase activity"/>
    <property type="evidence" value="ECO:0007669"/>
    <property type="project" value="TreeGrafter"/>
</dbReference>
<comment type="caution">
    <text evidence="2">The sequence shown here is derived from an EMBL/GenBank/DDBJ whole genome shotgun (WGS) entry which is preliminary data.</text>
</comment>
<dbReference type="SUPFAM" id="SSF56112">
    <property type="entry name" value="Protein kinase-like (PK-like)"/>
    <property type="match status" value="1"/>
</dbReference>
<feature type="domain" description="Nucleotidyl transferase" evidence="1">
    <location>
        <begin position="2"/>
        <end position="116"/>
    </location>
</feature>
<proteinExistence type="predicted"/>
<dbReference type="Pfam" id="PF00483">
    <property type="entry name" value="NTP_transferase"/>
    <property type="match status" value="1"/>
</dbReference>
<name>A0A5C8D970_9SPIR</name>
<sequence length="489" mass="57340">MKAIILAAGMGTRLSPMTLLKPKPLLEIKGKTILENMIKFLNRGGINDITVVTGYKHELFDEYKEKLGFKKVVYKDYKNKNSSSSLKFVIDEIEKGTIILNGDLFINKSFIEYIKPNISQLLSQQITEGVISWGYIIDSNFKLIDIDTNAINGYGDGIAIFDNEEDLKILKKELINCSDEEYWEYCILRAIDKINFYSFNYDDIYTEIDSFKDALYHNLLTPEEIAQQCSDDGKIERLAGITNINYKIKFLNEYKVIRIPGKGTENIIDRTSEKEILNILYDKDIVPKSDFYDSDIKLTDYLEGYRSLDFDDLKNYETIFPLIIKQMKKLHSMPHDNYKNFNVISMIEEIKKYEKLANIILVTKIEHKFLLNIARKMDEGKQVLCHRDLQLPNIMYNGKEIKFVDFEYSGFSSILWEIGNFTAELELNDEQINKFIELYKDITYREIIEGQLMSNYVWALWGWIYDSIDLGRNYLTRFHYNLNYLMKSN</sequence>
<dbReference type="InterPro" id="IPR029044">
    <property type="entry name" value="Nucleotide-diphossugar_trans"/>
</dbReference>
<dbReference type="Gene3D" id="3.90.1200.10">
    <property type="match status" value="1"/>
</dbReference>
<dbReference type="InterPro" id="IPR011009">
    <property type="entry name" value="Kinase-like_dom_sf"/>
</dbReference>
<dbReference type="GO" id="GO:0006646">
    <property type="term" value="P:phosphatidylethanolamine biosynthetic process"/>
    <property type="evidence" value="ECO:0007669"/>
    <property type="project" value="TreeGrafter"/>
</dbReference>
<gene>
    <name evidence="2" type="ORF">EPJ79_10820</name>
</gene>
<evidence type="ECO:0000313" key="3">
    <source>
        <dbReference type="Proteomes" id="UP000324638"/>
    </source>
</evidence>
<accession>A0A5C8D970</accession>
<dbReference type="EMBL" id="SAXU01000001">
    <property type="protein sequence ID" value="TXJ21583.1"/>
    <property type="molecule type" value="Genomic_DNA"/>
</dbReference>
<dbReference type="AlphaFoldDB" id="A0A5C8D970"/>
<evidence type="ECO:0000259" key="1">
    <source>
        <dbReference type="Pfam" id="PF00483"/>
    </source>
</evidence>